<dbReference type="Gene3D" id="2.30.30.30">
    <property type="match status" value="1"/>
</dbReference>
<name>A0A382F759_9ZZZZ</name>
<feature type="non-terminal residue" evidence="2">
    <location>
        <position position="33"/>
    </location>
</feature>
<evidence type="ECO:0000259" key="1">
    <source>
        <dbReference type="SMART" id="SM00739"/>
    </source>
</evidence>
<dbReference type="EMBL" id="UINC01048073">
    <property type="protein sequence ID" value="SVB58164.1"/>
    <property type="molecule type" value="Genomic_DNA"/>
</dbReference>
<dbReference type="InterPro" id="IPR005824">
    <property type="entry name" value="KOW"/>
</dbReference>
<evidence type="ECO:0000313" key="2">
    <source>
        <dbReference type="EMBL" id="SVB58164.1"/>
    </source>
</evidence>
<feature type="domain" description="KOW" evidence="1">
    <location>
        <begin position="2"/>
        <end position="29"/>
    </location>
</feature>
<organism evidence="2">
    <name type="scientific">marine metagenome</name>
    <dbReference type="NCBI Taxonomy" id="408172"/>
    <lineage>
        <taxon>unclassified sequences</taxon>
        <taxon>metagenomes</taxon>
        <taxon>ecological metagenomes</taxon>
    </lineage>
</organism>
<gene>
    <name evidence="2" type="ORF">METZ01_LOCUS211018</name>
</gene>
<dbReference type="Pfam" id="PF00467">
    <property type="entry name" value="KOW"/>
    <property type="match status" value="1"/>
</dbReference>
<dbReference type="InterPro" id="IPR014722">
    <property type="entry name" value="Rib_uL2_dom2"/>
</dbReference>
<dbReference type="InterPro" id="IPR008991">
    <property type="entry name" value="Translation_prot_SH3-like_sf"/>
</dbReference>
<dbReference type="SMART" id="SM00739">
    <property type="entry name" value="KOW"/>
    <property type="match status" value="1"/>
</dbReference>
<protein>
    <recommendedName>
        <fullName evidence="1">KOW domain-containing protein</fullName>
    </recommendedName>
</protein>
<sequence length="33" mass="3771">MKIRVNDTVLITKGRDRGKTARVQKAFPKTNKV</sequence>
<dbReference type="AlphaFoldDB" id="A0A382F759"/>
<dbReference type="SUPFAM" id="SSF50104">
    <property type="entry name" value="Translation proteins SH3-like domain"/>
    <property type="match status" value="1"/>
</dbReference>
<proteinExistence type="predicted"/>
<reference evidence="2" key="1">
    <citation type="submission" date="2018-05" db="EMBL/GenBank/DDBJ databases">
        <authorList>
            <person name="Lanie J.A."/>
            <person name="Ng W.-L."/>
            <person name="Kazmierczak K.M."/>
            <person name="Andrzejewski T.M."/>
            <person name="Davidsen T.M."/>
            <person name="Wayne K.J."/>
            <person name="Tettelin H."/>
            <person name="Glass J.I."/>
            <person name="Rusch D."/>
            <person name="Podicherti R."/>
            <person name="Tsui H.-C.T."/>
            <person name="Winkler M.E."/>
        </authorList>
    </citation>
    <scope>NUCLEOTIDE SEQUENCE</scope>
</reference>
<accession>A0A382F759</accession>